<feature type="region of interest" description="Disordered" evidence="1">
    <location>
        <begin position="86"/>
        <end position="115"/>
    </location>
</feature>
<accession>A0A174RND5</accession>
<dbReference type="EMBL" id="CZAB01000056">
    <property type="protein sequence ID" value="CUP85646.1"/>
    <property type="molecule type" value="Genomic_DNA"/>
</dbReference>
<gene>
    <name evidence="2" type="ORF">ERS852480_04252</name>
</gene>
<evidence type="ECO:0000256" key="1">
    <source>
        <dbReference type="SAM" id="MobiDB-lite"/>
    </source>
</evidence>
<name>A0A174RND5_9FIRM</name>
<feature type="compositionally biased region" description="Basic and acidic residues" evidence="1">
    <location>
        <begin position="96"/>
        <end position="115"/>
    </location>
</feature>
<protein>
    <submittedName>
        <fullName evidence="2">Transposase-like protein</fullName>
    </submittedName>
</protein>
<sequence>MKRNRRLFSAYEMELLARNPYTYRVRARQLLFTAEFKRRFWEQYERGGDVQQIFENMGYDPLVVGYTRMHSVPQNLRKVVETGRAFTDGYSGRGKKSSESGLHKSRLEQKAEEMQHEIAHLRQHVEFLKKITDAGNGGKRSRQ</sequence>
<reference evidence="2 3" key="1">
    <citation type="submission" date="2015-09" db="EMBL/GenBank/DDBJ databases">
        <authorList>
            <consortium name="Pathogen Informatics"/>
        </authorList>
    </citation>
    <scope>NUCLEOTIDE SEQUENCE [LARGE SCALE GENOMIC DNA]</scope>
    <source>
        <strain evidence="2 3">2789STDY5834865</strain>
    </source>
</reference>
<dbReference type="Pfam" id="PF20310">
    <property type="entry name" value="HTH_Tnp_2"/>
    <property type="match status" value="1"/>
</dbReference>
<evidence type="ECO:0000313" key="3">
    <source>
        <dbReference type="Proteomes" id="UP000095512"/>
    </source>
</evidence>
<proteinExistence type="predicted"/>
<dbReference type="RefSeq" id="WP_057572696.1">
    <property type="nucleotide sequence ID" value="NZ_CZAB01000056.1"/>
</dbReference>
<dbReference type="Proteomes" id="UP000095512">
    <property type="component" value="Unassembled WGS sequence"/>
</dbReference>
<dbReference type="AlphaFoldDB" id="A0A174RND5"/>
<organism evidence="2 3">
    <name type="scientific">Enterocloster clostridioformis</name>
    <dbReference type="NCBI Taxonomy" id="1531"/>
    <lineage>
        <taxon>Bacteria</taxon>
        <taxon>Bacillati</taxon>
        <taxon>Bacillota</taxon>
        <taxon>Clostridia</taxon>
        <taxon>Lachnospirales</taxon>
        <taxon>Lachnospiraceae</taxon>
        <taxon>Enterocloster</taxon>
    </lineage>
</organism>
<dbReference type="InterPro" id="IPR046929">
    <property type="entry name" value="HTH_Tnp"/>
</dbReference>
<evidence type="ECO:0000313" key="2">
    <source>
        <dbReference type="EMBL" id="CUP85646.1"/>
    </source>
</evidence>